<comment type="caution">
    <text evidence="3">The sequence shown here is derived from an EMBL/GenBank/DDBJ whole genome shotgun (WGS) entry which is preliminary data.</text>
</comment>
<evidence type="ECO:0000256" key="1">
    <source>
        <dbReference type="ARBA" id="ARBA00022737"/>
    </source>
</evidence>
<keyword evidence="2" id="KW-0472">Membrane</keyword>
<dbReference type="AlphaFoldDB" id="A0A928VNJ0"/>
<dbReference type="InterPro" id="IPR001646">
    <property type="entry name" value="5peptide_repeat"/>
</dbReference>
<keyword evidence="1" id="KW-0677">Repeat</keyword>
<dbReference type="RefSeq" id="WP_264326418.1">
    <property type="nucleotide sequence ID" value="NZ_JADEXQ010000069.1"/>
</dbReference>
<dbReference type="Gene3D" id="2.160.20.80">
    <property type="entry name" value="E3 ubiquitin-protein ligase SopA"/>
    <property type="match status" value="1"/>
</dbReference>
<name>A0A928VNJ0_9CYAN</name>
<sequence length="419" mass="46991">MADKQNYTRQKIGKSLCLLVFGLTMIGVIWEAPRQQVDPFRDRMTAKEAIDAEIAARTGWIQLVGGGFVALTAITTWRTSQANQKKHDFDVAQAEKNFKLLLEKQEKDTAQAEKNFQAIQEKNTADRFSKAVEMLGHDKLDIRLGGIFALEQIANTEDKYYWQIMEILTAYIRTRSPWPPQEASRKMTANVPKLDEDIQAAMTVIVRRKYTYQNGEKHRLNLCNTDLRYLYVPGAKLQGVSISDSSLEGAFLCDANLEDSLLTQTILTKANLSNASLQNSWLACSELSKACFNEANLEKAHCINSHFTNAFLTHANLEDINLISAQMTGVKCLNSNLKRAILTSSNWENANLENSNLDSSLLRDTNLTNVNFQNTSLRNVIFSQVCNDITIEAVGLTQKQLNSAKSYEGANLPSYISKS</sequence>
<keyword evidence="2" id="KW-1133">Transmembrane helix</keyword>
<evidence type="ECO:0000313" key="3">
    <source>
        <dbReference type="EMBL" id="MBE9031590.1"/>
    </source>
</evidence>
<dbReference type="EMBL" id="JADEXQ010000069">
    <property type="protein sequence ID" value="MBE9031590.1"/>
    <property type="molecule type" value="Genomic_DNA"/>
</dbReference>
<keyword evidence="2" id="KW-0812">Transmembrane</keyword>
<dbReference type="Pfam" id="PF00805">
    <property type="entry name" value="Pentapeptide"/>
    <property type="match status" value="3"/>
</dbReference>
<organism evidence="3 4">
    <name type="scientific">Romeriopsis navalis LEGE 11480</name>
    <dbReference type="NCBI Taxonomy" id="2777977"/>
    <lineage>
        <taxon>Bacteria</taxon>
        <taxon>Bacillati</taxon>
        <taxon>Cyanobacteriota</taxon>
        <taxon>Cyanophyceae</taxon>
        <taxon>Leptolyngbyales</taxon>
        <taxon>Leptolyngbyaceae</taxon>
        <taxon>Romeriopsis</taxon>
        <taxon>Romeriopsis navalis</taxon>
    </lineage>
</organism>
<gene>
    <name evidence="3" type="ORF">IQ266_17800</name>
</gene>
<keyword evidence="4" id="KW-1185">Reference proteome</keyword>
<feature type="transmembrane region" description="Helical" evidence="2">
    <location>
        <begin position="12"/>
        <end position="30"/>
    </location>
</feature>
<accession>A0A928VNJ0</accession>
<evidence type="ECO:0000256" key="2">
    <source>
        <dbReference type="SAM" id="Phobius"/>
    </source>
</evidence>
<protein>
    <submittedName>
        <fullName evidence="3">Pentapeptide repeat-containing protein</fullName>
    </submittedName>
</protein>
<dbReference type="SUPFAM" id="SSF141571">
    <property type="entry name" value="Pentapeptide repeat-like"/>
    <property type="match status" value="1"/>
</dbReference>
<dbReference type="PANTHER" id="PTHR47485:SF1">
    <property type="entry name" value="THYLAKOID LUMENAL 17.4 KDA PROTEIN, CHLOROPLASTIC"/>
    <property type="match status" value="1"/>
</dbReference>
<proteinExistence type="predicted"/>
<evidence type="ECO:0000313" key="4">
    <source>
        <dbReference type="Proteomes" id="UP000625316"/>
    </source>
</evidence>
<reference evidence="3" key="1">
    <citation type="submission" date="2020-10" db="EMBL/GenBank/DDBJ databases">
        <authorList>
            <person name="Castelo-Branco R."/>
            <person name="Eusebio N."/>
            <person name="Adriana R."/>
            <person name="Vieira A."/>
            <person name="Brugerolle De Fraissinette N."/>
            <person name="Rezende De Castro R."/>
            <person name="Schneider M.P."/>
            <person name="Vasconcelos V."/>
            <person name="Leao P.N."/>
        </authorList>
    </citation>
    <scope>NUCLEOTIDE SEQUENCE</scope>
    <source>
        <strain evidence="3">LEGE 11480</strain>
    </source>
</reference>
<dbReference type="PANTHER" id="PTHR47485">
    <property type="entry name" value="THYLAKOID LUMENAL 17.4 KDA PROTEIN, CHLOROPLASTIC"/>
    <property type="match status" value="1"/>
</dbReference>
<dbReference type="Proteomes" id="UP000625316">
    <property type="component" value="Unassembled WGS sequence"/>
</dbReference>